<dbReference type="InterPro" id="IPR002138">
    <property type="entry name" value="Pept_C14_p10"/>
</dbReference>
<keyword evidence="5" id="KW-0788">Thiol protease</keyword>
<dbReference type="InterPro" id="IPR015917">
    <property type="entry name" value="Pept_C14A"/>
</dbReference>
<dbReference type="PRINTS" id="PR00376">
    <property type="entry name" value="IL1BCENZYME"/>
</dbReference>
<dbReference type="AlphaFoldDB" id="T1GIG7"/>
<dbReference type="InterPro" id="IPR029030">
    <property type="entry name" value="Caspase-like_dom_sf"/>
</dbReference>
<dbReference type="OMA" id="VCYANTP"/>
<dbReference type="InterPro" id="IPR033139">
    <property type="entry name" value="Caspase_cys_AS"/>
</dbReference>
<dbReference type="Pfam" id="PF00656">
    <property type="entry name" value="Peptidase_C14"/>
    <property type="match status" value="1"/>
</dbReference>
<evidence type="ECO:0000259" key="9">
    <source>
        <dbReference type="PROSITE" id="PS50208"/>
    </source>
</evidence>
<comment type="similarity">
    <text evidence="1 7">Belongs to the peptidase C14A family.</text>
</comment>
<keyword evidence="2" id="KW-0645">Protease</keyword>
<dbReference type="InterPro" id="IPR002398">
    <property type="entry name" value="Pept_C14"/>
</dbReference>
<reference evidence="10" key="2">
    <citation type="submission" date="2015-06" db="UniProtKB">
        <authorList>
            <consortium name="EnsemblMetazoa"/>
        </authorList>
    </citation>
    <scope>IDENTIFICATION</scope>
</reference>
<dbReference type="EnsemblMetazoa" id="MESCA003245-RA">
    <property type="protein sequence ID" value="MESCA003245-PA"/>
    <property type="gene ID" value="MESCA003245"/>
</dbReference>
<dbReference type="PANTHER" id="PTHR47901">
    <property type="entry name" value="CASPASE RECRUITMENT DOMAIN-CONTAINING PROTEIN 18"/>
    <property type="match status" value="1"/>
</dbReference>
<dbReference type="GO" id="GO:0006915">
    <property type="term" value="P:apoptotic process"/>
    <property type="evidence" value="ECO:0007669"/>
    <property type="project" value="UniProtKB-KW"/>
</dbReference>
<protein>
    <recommendedName>
        <fullName evidence="12">Caspase family p20 domain-containing protein</fullName>
    </recommendedName>
</protein>
<dbReference type="GO" id="GO:0004197">
    <property type="term" value="F:cysteine-type endopeptidase activity"/>
    <property type="evidence" value="ECO:0007669"/>
    <property type="project" value="InterPro"/>
</dbReference>
<dbReference type="CDD" id="cd01671">
    <property type="entry name" value="CARD"/>
    <property type="match status" value="1"/>
</dbReference>
<feature type="domain" description="Caspase family p10" evidence="8">
    <location>
        <begin position="292"/>
        <end position="378"/>
    </location>
</feature>
<evidence type="ECO:0000256" key="3">
    <source>
        <dbReference type="ARBA" id="ARBA00022703"/>
    </source>
</evidence>
<dbReference type="EMBL" id="CAQQ02392379">
    <property type="status" value="NOT_ANNOTATED_CDS"/>
    <property type="molecule type" value="Genomic_DNA"/>
</dbReference>
<dbReference type="InterPro" id="IPR011600">
    <property type="entry name" value="Pept_C14_caspase"/>
</dbReference>
<evidence type="ECO:0000256" key="4">
    <source>
        <dbReference type="ARBA" id="ARBA00022801"/>
    </source>
</evidence>
<dbReference type="InterPro" id="IPR001309">
    <property type="entry name" value="Pept_C14_p20"/>
</dbReference>
<evidence type="ECO:0000256" key="1">
    <source>
        <dbReference type="ARBA" id="ARBA00010134"/>
    </source>
</evidence>
<dbReference type="PROSITE" id="PS01122">
    <property type="entry name" value="CASPASE_CYS"/>
    <property type="match status" value="1"/>
</dbReference>
<sequence length="383" mass="44227">MDQFDRSNILSNINFLVASTKYDILMNACIQYPPNGNHFFFSNNMKKDIENQYKTIEERHKALFKKITQRGPSAYEILKDILKANNFTSAIDKLNDADQKLKPLDFVCESTVSNIKKSAQIILTSNIGVYPMTKKKKGVFFLVNITKFEFNVGSERRGSHFDTDKLISLFGELDFYIFKEVDITKDQFLRRLSMILDSKYCQEAQCFAMALMSHGQMKDRKDAYVTFYDNQREEIHNILDNFSNKTCVHLAKKPKIIFFPFCRGESIDIGVPDPSLSDETEQDAALFNTPILPALSDMLICYGSLPGFVTNREPTEGSWYINALYEVFVNHAHDTHVEDMVKMVGPKIEELYAHIKNGSRQTPIFWNYAFNKHLFFNPGQYTE</sequence>
<evidence type="ECO:0000259" key="8">
    <source>
        <dbReference type="PROSITE" id="PS50207"/>
    </source>
</evidence>
<dbReference type="SUPFAM" id="SSF52129">
    <property type="entry name" value="Caspase-like"/>
    <property type="match status" value="1"/>
</dbReference>
<evidence type="ECO:0000256" key="2">
    <source>
        <dbReference type="ARBA" id="ARBA00022670"/>
    </source>
</evidence>
<proteinExistence type="inferred from homology"/>
<dbReference type="Proteomes" id="UP000015102">
    <property type="component" value="Unassembled WGS sequence"/>
</dbReference>
<dbReference type="Gene3D" id="3.40.50.1460">
    <property type="match status" value="1"/>
</dbReference>
<dbReference type="InterPro" id="IPR011029">
    <property type="entry name" value="DEATH-like_dom_sf"/>
</dbReference>
<dbReference type="PROSITE" id="PS50207">
    <property type="entry name" value="CASPASE_P10"/>
    <property type="match status" value="1"/>
</dbReference>
<evidence type="ECO:0008006" key="12">
    <source>
        <dbReference type="Google" id="ProtNLM"/>
    </source>
</evidence>
<keyword evidence="11" id="KW-1185">Reference proteome</keyword>
<evidence type="ECO:0000256" key="6">
    <source>
        <dbReference type="ARBA" id="ARBA00023145"/>
    </source>
</evidence>
<evidence type="ECO:0000313" key="10">
    <source>
        <dbReference type="EnsemblMetazoa" id="MESCA003245-PA"/>
    </source>
</evidence>
<evidence type="ECO:0000313" key="11">
    <source>
        <dbReference type="Proteomes" id="UP000015102"/>
    </source>
</evidence>
<feature type="domain" description="Caspase family p20" evidence="9">
    <location>
        <begin position="136"/>
        <end position="266"/>
    </location>
</feature>
<reference evidence="11" key="1">
    <citation type="submission" date="2013-02" db="EMBL/GenBank/DDBJ databases">
        <authorList>
            <person name="Hughes D."/>
        </authorList>
    </citation>
    <scope>NUCLEOTIDE SEQUENCE</scope>
    <source>
        <strain>Durham</strain>
        <strain evidence="11">NC isolate 2 -- Noor lab</strain>
    </source>
</reference>
<keyword evidence="3" id="KW-0053">Apoptosis</keyword>
<dbReference type="Gene3D" id="1.10.533.10">
    <property type="entry name" value="Death Domain, Fas"/>
    <property type="match status" value="1"/>
</dbReference>
<dbReference type="SMART" id="SM00115">
    <property type="entry name" value="CASc"/>
    <property type="match status" value="1"/>
</dbReference>
<dbReference type="PROSITE" id="PS50208">
    <property type="entry name" value="CASPASE_P20"/>
    <property type="match status" value="1"/>
</dbReference>
<dbReference type="GO" id="GO:0006508">
    <property type="term" value="P:proteolysis"/>
    <property type="evidence" value="ECO:0007669"/>
    <property type="project" value="UniProtKB-KW"/>
</dbReference>
<keyword evidence="6" id="KW-0865">Zymogen</keyword>
<keyword evidence="4" id="KW-0378">Hydrolase</keyword>
<dbReference type="STRING" id="36166.T1GIG7"/>
<evidence type="ECO:0000256" key="7">
    <source>
        <dbReference type="RuleBase" id="RU003971"/>
    </source>
</evidence>
<accession>T1GIG7</accession>
<organism evidence="10 11">
    <name type="scientific">Megaselia scalaris</name>
    <name type="common">Humpbacked fly</name>
    <name type="synonym">Phora scalaris</name>
    <dbReference type="NCBI Taxonomy" id="36166"/>
    <lineage>
        <taxon>Eukaryota</taxon>
        <taxon>Metazoa</taxon>
        <taxon>Ecdysozoa</taxon>
        <taxon>Arthropoda</taxon>
        <taxon>Hexapoda</taxon>
        <taxon>Insecta</taxon>
        <taxon>Pterygota</taxon>
        <taxon>Neoptera</taxon>
        <taxon>Endopterygota</taxon>
        <taxon>Diptera</taxon>
        <taxon>Brachycera</taxon>
        <taxon>Muscomorpha</taxon>
        <taxon>Platypezoidea</taxon>
        <taxon>Phoridae</taxon>
        <taxon>Megaseliini</taxon>
        <taxon>Megaselia</taxon>
    </lineage>
</organism>
<evidence type="ECO:0000256" key="5">
    <source>
        <dbReference type="ARBA" id="ARBA00022807"/>
    </source>
</evidence>
<dbReference type="PANTHER" id="PTHR47901:SF8">
    <property type="entry name" value="CASPASE-3"/>
    <property type="match status" value="1"/>
</dbReference>
<name>T1GIG7_MEGSC</name>
<dbReference type="HOGENOM" id="CLU_036904_5_2_1"/>